<dbReference type="Gene3D" id="3.90.1170.50">
    <property type="entry name" value="Aldehyde oxidase/xanthine dehydrogenase, a/b hammerhead"/>
    <property type="match status" value="1"/>
</dbReference>
<dbReference type="Pfam" id="PF02738">
    <property type="entry name" value="MoCoBD_1"/>
    <property type="match status" value="1"/>
</dbReference>
<sequence length="726" mass="76891">MDQTLEKPSRRLFLQAGAAAGGGLLLSFNLPGEVRAAGAAKPATLNAFVRIAPDGVVTIAAKRAEIGQGVKTTLPMLIAEELDVDWAKVRIEQAPVDAKTYGDQWVGGSTTTPDEWEPSRQVGAVGRALLIQAAAQRWGIPPASLVTESGVVIDPKGKRRAAYGDLVEAAAKLTPPDPKTVPLKDPKAYRIIGKFHPQSDNDAIVTGRPLFGIDVRLPGMLYATYAKGPVFGAKVAKVDLAPAKAVKGVRAAFVVEGQAELDGLLPGVAVVADSWWSARKGREALTIAWADHLTASQSSASLAAQAAALAQRPPQRVLRQDGDVESALAGAAKVVKASYDYPFLAHATLEPQNCTAAWKAGKVEIWAPAQDPEEGRKLVATTLGVAPEAVTIHLTRSGGAFGRRLMNDFMVEAAWISKAVGAPVKLVWTREDDTRHDFYRPAGWHNLSAGLDAKGDLVAWRSHVVSFGDEKDFARGAEIDSTQFPSRAVPNYVQAVSTLPLDVPTGWLRAPGNNAFGFVMQGFIDELAHAAGQDPVAFRRRLIGDPRVLGEPGKEDTVDTGRLRGVLDRAAQMSGWGRALPKGSGLGVAVHYSHRGYVAVVIEASVQDGAPKVRKAWVAVDVGSQIVNPSGAEQQVQGSVLDAIGSTLRQKITLENGAVVESSFGDFPLLRMSEAPPVEVAFILTDNPPTGLGEPAYPPTPPALCNALFAATGKRIRSLPIGDQLA</sequence>
<accession>A0A2W5WRP5</accession>
<name>A0A2W5WRP5_9CAUL</name>
<evidence type="ECO:0000313" key="2">
    <source>
        <dbReference type="EMBL" id="PZR30574.1"/>
    </source>
</evidence>
<dbReference type="InterPro" id="IPR046867">
    <property type="entry name" value="AldOxase/xan_DH_MoCoBD2"/>
</dbReference>
<comment type="caution">
    <text evidence="2">The sequence shown here is derived from an EMBL/GenBank/DDBJ whole genome shotgun (WGS) entry which is preliminary data.</text>
</comment>
<dbReference type="SMART" id="SM01008">
    <property type="entry name" value="Ald_Xan_dh_C"/>
    <property type="match status" value="1"/>
</dbReference>
<dbReference type="GO" id="GO:0016491">
    <property type="term" value="F:oxidoreductase activity"/>
    <property type="evidence" value="ECO:0007669"/>
    <property type="project" value="InterPro"/>
</dbReference>
<feature type="domain" description="Aldehyde oxidase/xanthine dehydrogenase a/b hammerhead" evidence="1">
    <location>
        <begin position="206"/>
        <end position="294"/>
    </location>
</feature>
<dbReference type="EMBL" id="QFQZ01000126">
    <property type="protein sequence ID" value="PZR30574.1"/>
    <property type="molecule type" value="Genomic_DNA"/>
</dbReference>
<dbReference type="InterPro" id="IPR012368">
    <property type="entry name" value="OxRdtase_Mopterin-bd_su_IorB"/>
</dbReference>
<reference evidence="2 3" key="1">
    <citation type="submission" date="2017-08" db="EMBL/GenBank/DDBJ databases">
        <title>Infants hospitalized years apart are colonized by the same room-sourced microbial strains.</title>
        <authorList>
            <person name="Brooks B."/>
            <person name="Olm M.R."/>
            <person name="Firek B.A."/>
            <person name="Baker R."/>
            <person name="Thomas B.C."/>
            <person name="Morowitz M.J."/>
            <person name="Banfield J.F."/>
        </authorList>
    </citation>
    <scope>NUCLEOTIDE SEQUENCE [LARGE SCALE GENOMIC DNA]</scope>
    <source>
        <strain evidence="2">S2_003_000_R2_4</strain>
    </source>
</reference>
<dbReference type="PANTHER" id="PTHR47495">
    <property type="entry name" value="ALDEHYDE DEHYDROGENASE"/>
    <property type="match status" value="1"/>
</dbReference>
<dbReference type="InterPro" id="IPR006311">
    <property type="entry name" value="TAT_signal"/>
</dbReference>
<dbReference type="SUPFAM" id="SSF56003">
    <property type="entry name" value="Molybdenum cofactor-binding domain"/>
    <property type="match status" value="2"/>
</dbReference>
<proteinExistence type="predicted"/>
<organism evidence="2 3">
    <name type="scientific">Caulobacter segnis</name>
    <dbReference type="NCBI Taxonomy" id="88688"/>
    <lineage>
        <taxon>Bacteria</taxon>
        <taxon>Pseudomonadati</taxon>
        <taxon>Pseudomonadota</taxon>
        <taxon>Alphaproteobacteria</taxon>
        <taxon>Caulobacterales</taxon>
        <taxon>Caulobacteraceae</taxon>
        <taxon>Caulobacter</taxon>
    </lineage>
</organism>
<dbReference type="InterPro" id="IPR037165">
    <property type="entry name" value="AldOxase/xan_DH_Mopterin-bd_sf"/>
</dbReference>
<dbReference type="Pfam" id="PF20256">
    <property type="entry name" value="MoCoBD_2"/>
    <property type="match status" value="2"/>
</dbReference>
<dbReference type="RefSeq" id="WP_304283002.1">
    <property type="nucleotide sequence ID" value="NZ_QFQZ01000126.1"/>
</dbReference>
<dbReference type="InterPro" id="IPR052516">
    <property type="entry name" value="N-heterocyclic_Hydroxylase"/>
</dbReference>
<dbReference type="PIRSF" id="PIRSF036389">
    <property type="entry name" value="IOR_B"/>
    <property type="match status" value="1"/>
</dbReference>
<dbReference type="PROSITE" id="PS51318">
    <property type="entry name" value="TAT"/>
    <property type="match status" value="1"/>
</dbReference>
<dbReference type="PANTHER" id="PTHR47495:SF3">
    <property type="entry name" value="BLR6219 PROTEIN"/>
    <property type="match status" value="1"/>
</dbReference>
<gene>
    <name evidence="2" type="ORF">DI526_22140</name>
</gene>
<protein>
    <submittedName>
        <fullName evidence="2">Xanthine dehydrogenase family protein molybdopterin-binding subunit</fullName>
    </submittedName>
</protein>
<dbReference type="InterPro" id="IPR008274">
    <property type="entry name" value="AldOxase/xan_DH_MoCoBD1"/>
</dbReference>
<evidence type="ECO:0000259" key="1">
    <source>
        <dbReference type="SMART" id="SM01008"/>
    </source>
</evidence>
<dbReference type="AlphaFoldDB" id="A0A2W5WRP5"/>
<dbReference type="Proteomes" id="UP000249393">
    <property type="component" value="Unassembled WGS sequence"/>
</dbReference>
<dbReference type="Gene3D" id="3.30.365.10">
    <property type="entry name" value="Aldehyde oxidase/xanthine dehydrogenase, molybdopterin binding domain"/>
    <property type="match status" value="4"/>
</dbReference>
<dbReference type="InterPro" id="IPR000674">
    <property type="entry name" value="Ald_Oxase/Xan_DH_a/b"/>
</dbReference>
<evidence type="ECO:0000313" key="3">
    <source>
        <dbReference type="Proteomes" id="UP000249393"/>
    </source>
</evidence>